<evidence type="ECO:0000256" key="1">
    <source>
        <dbReference type="SAM" id="Coils"/>
    </source>
</evidence>
<evidence type="ECO:0000313" key="4">
    <source>
        <dbReference type="Proteomes" id="UP000621859"/>
    </source>
</evidence>
<proteinExistence type="predicted"/>
<dbReference type="EMBL" id="BMLY01000001">
    <property type="protein sequence ID" value="GGP24837.1"/>
    <property type="molecule type" value="Genomic_DNA"/>
</dbReference>
<dbReference type="SUPFAM" id="SSF46894">
    <property type="entry name" value="C-terminal effector domain of the bipartite response regulators"/>
    <property type="match status" value="1"/>
</dbReference>
<gene>
    <name evidence="3" type="ORF">GCM10010971_06560</name>
</gene>
<protein>
    <recommendedName>
        <fullName evidence="2">HTH luxR-type domain-containing protein</fullName>
    </recommendedName>
</protein>
<sequence length="379" mass="42151">MTQGVSEVIDSIYASVEDPSRIPDSVGKIALLGGGYVGQYIKMDVPSRQVISSSVSDSSFIESQWAYSNYFAAIDPRIAWFVSGQIGDWRPDQFQFDEQFVKRSELYNEFLKPYGAKRVAVNCIRRSGNIYEAITIARLHDAGDYEESNLQVLASLSNHLVRAATLRARLAELEEQHQAAEETLKCLPYGAVWLDARQRIVWMSPPVATYLALSDGIKVAGQRLLGTDAKSSGRLDIALKRATNPYGREGSWFTISRSKQNTPWLVSVIPSTEPPECCHGHRGPYALVILQDGAGPDLPHARQLQLMYGLTAAESRLALGLLQNATVESYAEQHQISSSTVRTHLRQLFAKTWTHRQAELLRVLGLPLAMRAPESTPRH</sequence>
<feature type="domain" description="HTH luxR-type" evidence="2">
    <location>
        <begin position="307"/>
        <end position="364"/>
    </location>
</feature>
<organism evidence="3 4">
    <name type="scientific">Silvimonas amylolytica</name>
    <dbReference type="NCBI Taxonomy" id="449663"/>
    <lineage>
        <taxon>Bacteria</taxon>
        <taxon>Pseudomonadati</taxon>
        <taxon>Pseudomonadota</taxon>
        <taxon>Betaproteobacteria</taxon>
        <taxon>Neisseriales</taxon>
        <taxon>Chitinibacteraceae</taxon>
        <taxon>Silvimonas</taxon>
    </lineage>
</organism>
<reference evidence="4" key="1">
    <citation type="journal article" date="2019" name="Int. J. Syst. Evol. Microbiol.">
        <title>The Global Catalogue of Microorganisms (GCM) 10K type strain sequencing project: providing services to taxonomists for standard genome sequencing and annotation.</title>
        <authorList>
            <consortium name="The Broad Institute Genomics Platform"/>
            <consortium name="The Broad Institute Genome Sequencing Center for Infectious Disease"/>
            <person name="Wu L."/>
            <person name="Ma J."/>
        </authorList>
    </citation>
    <scope>NUCLEOTIDE SEQUENCE [LARGE SCALE GENOMIC DNA]</scope>
    <source>
        <strain evidence="4">CGMCC 1.8860</strain>
    </source>
</reference>
<keyword evidence="1" id="KW-0175">Coiled coil</keyword>
<dbReference type="InterPro" id="IPR000792">
    <property type="entry name" value="Tscrpt_reg_LuxR_C"/>
</dbReference>
<dbReference type="InterPro" id="IPR016032">
    <property type="entry name" value="Sig_transdc_resp-reg_C-effctor"/>
</dbReference>
<comment type="caution">
    <text evidence="3">The sequence shown here is derived from an EMBL/GenBank/DDBJ whole genome shotgun (WGS) entry which is preliminary data.</text>
</comment>
<evidence type="ECO:0000313" key="3">
    <source>
        <dbReference type="EMBL" id="GGP24837.1"/>
    </source>
</evidence>
<keyword evidence="4" id="KW-1185">Reference proteome</keyword>
<accession>A0ABQ2PGU9</accession>
<feature type="coiled-coil region" evidence="1">
    <location>
        <begin position="156"/>
        <end position="183"/>
    </location>
</feature>
<dbReference type="Proteomes" id="UP000621859">
    <property type="component" value="Unassembled WGS sequence"/>
</dbReference>
<dbReference type="InterPro" id="IPR036388">
    <property type="entry name" value="WH-like_DNA-bd_sf"/>
</dbReference>
<dbReference type="Gene3D" id="1.10.10.10">
    <property type="entry name" value="Winged helix-like DNA-binding domain superfamily/Winged helix DNA-binding domain"/>
    <property type="match status" value="1"/>
</dbReference>
<dbReference type="RefSeq" id="WP_188688748.1">
    <property type="nucleotide sequence ID" value="NZ_BMLY01000001.1"/>
</dbReference>
<evidence type="ECO:0000259" key="2">
    <source>
        <dbReference type="SMART" id="SM00421"/>
    </source>
</evidence>
<name>A0ABQ2PGU9_9NEIS</name>
<dbReference type="SMART" id="SM00421">
    <property type="entry name" value="HTH_LUXR"/>
    <property type="match status" value="1"/>
</dbReference>